<feature type="chain" id="PRO_5039403619" description="Probable sugar-binding periplasmic protein" evidence="7">
    <location>
        <begin position="23"/>
        <end position="443"/>
    </location>
</feature>
<evidence type="ECO:0000256" key="3">
    <source>
        <dbReference type="ARBA" id="ARBA00022448"/>
    </source>
</evidence>
<dbReference type="AlphaFoldDB" id="K4RA63"/>
<dbReference type="GO" id="GO:0030313">
    <property type="term" value="C:cell envelope"/>
    <property type="evidence" value="ECO:0007669"/>
    <property type="project" value="UniProtKB-SubCell"/>
</dbReference>
<dbReference type="PANTHER" id="PTHR43649">
    <property type="entry name" value="ARABINOSE-BINDING PROTEIN-RELATED"/>
    <property type="match status" value="1"/>
</dbReference>
<evidence type="ECO:0000313" key="9">
    <source>
        <dbReference type="Proteomes" id="UP000008043"/>
    </source>
</evidence>
<evidence type="ECO:0000256" key="2">
    <source>
        <dbReference type="ARBA" id="ARBA00008520"/>
    </source>
</evidence>
<evidence type="ECO:0000256" key="1">
    <source>
        <dbReference type="ARBA" id="ARBA00004196"/>
    </source>
</evidence>
<evidence type="ECO:0000256" key="5">
    <source>
        <dbReference type="ARBA" id="ARBA00049629"/>
    </source>
</evidence>
<keyword evidence="9" id="KW-1185">Reference proteome</keyword>
<name>K4RA63_STRDJ</name>
<dbReference type="EMBL" id="HE971709">
    <property type="protein sequence ID" value="CCK30000.1"/>
    <property type="molecule type" value="Genomic_DNA"/>
</dbReference>
<dbReference type="InterPro" id="IPR006059">
    <property type="entry name" value="SBP"/>
</dbReference>
<dbReference type="STRING" id="1214101.BN159_5621"/>
<dbReference type="InterPro" id="IPR050490">
    <property type="entry name" value="Bact_solute-bd_prot1"/>
</dbReference>
<keyword evidence="3" id="KW-0813">Transport</keyword>
<evidence type="ECO:0000313" key="8">
    <source>
        <dbReference type="EMBL" id="CCK30000.1"/>
    </source>
</evidence>
<keyword evidence="4 7" id="KW-0732">Signal</keyword>
<gene>
    <name evidence="8" type="ORF">BN159_5621</name>
</gene>
<dbReference type="CDD" id="cd14748">
    <property type="entry name" value="PBP2_UgpB"/>
    <property type="match status" value="1"/>
</dbReference>
<evidence type="ECO:0000256" key="6">
    <source>
        <dbReference type="ARBA" id="ARBA00049753"/>
    </source>
</evidence>
<dbReference type="HOGENOM" id="CLU_031285_10_0_11"/>
<organism evidence="8 9">
    <name type="scientific">Streptomyces davaonensis (strain DSM 101723 / JCM 4913 / KCC S-0913 / 768)</name>
    <dbReference type="NCBI Taxonomy" id="1214101"/>
    <lineage>
        <taxon>Bacteria</taxon>
        <taxon>Bacillati</taxon>
        <taxon>Actinomycetota</taxon>
        <taxon>Actinomycetes</taxon>
        <taxon>Kitasatosporales</taxon>
        <taxon>Streptomycetaceae</taxon>
        <taxon>Streptomyces</taxon>
    </lineage>
</organism>
<comment type="function">
    <text evidence="5">Part of a binding-protein-dependent transport system for a sugar.</text>
</comment>
<dbReference type="PROSITE" id="PS51257">
    <property type="entry name" value="PROKAR_LIPOPROTEIN"/>
    <property type="match status" value="1"/>
</dbReference>
<dbReference type="PANTHER" id="PTHR43649:SF28">
    <property type="entry name" value="BINDING PROTEIN COMPONENT OF ABC SUGAR TRANSPORTER-RELATED"/>
    <property type="match status" value="1"/>
</dbReference>
<dbReference type="OrthoDB" id="9795467at2"/>
<dbReference type="RefSeq" id="WP_015660338.1">
    <property type="nucleotide sequence ID" value="NC_020504.1"/>
</dbReference>
<dbReference type="Gene3D" id="3.40.190.10">
    <property type="entry name" value="Periplasmic binding protein-like II"/>
    <property type="match status" value="2"/>
</dbReference>
<accession>K4RA63</accession>
<proteinExistence type="inferred from homology"/>
<dbReference type="PATRIC" id="fig|1214101.3.peg.5701"/>
<dbReference type="SUPFAM" id="SSF53850">
    <property type="entry name" value="Periplasmic binding protein-like II"/>
    <property type="match status" value="1"/>
</dbReference>
<dbReference type="KEGG" id="sdv:BN159_5621"/>
<protein>
    <recommendedName>
        <fullName evidence="6">Probable sugar-binding periplasmic protein</fullName>
    </recommendedName>
</protein>
<dbReference type="eggNOG" id="COG1653">
    <property type="taxonomic scope" value="Bacteria"/>
</dbReference>
<evidence type="ECO:0000256" key="4">
    <source>
        <dbReference type="ARBA" id="ARBA00022729"/>
    </source>
</evidence>
<evidence type="ECO:0000256" key="7">
    <source>
        <dbReference type="SAM" id="SignalP"/>
    </source>
</evidence>
<reference evidence="8 9" key="1">
    <citation type="journal article" date="2012" name="J. Bacteriol.">
        <title>Genome sequence of the bacterium Streptomyces davawensis JCM 4913 and heterologous production of the unique antibiotic roseoflavin.</title>
        <authorList>
            <person name="Jankowitsch F."/>
            <person name="Schwarz J."/>
            <person name="Ruckert C."/>
            <person name="Gust B."/>
            <person name="Szczepanowski R."/>
            <person name="Blom J."/>
            <person name="Pelzer S."/>
            <person name="Kalinowski J."/>
            <person name="Mack M."/>
        </authorList>
    </citation>
    <scope>NUCLEOTIDE SEQUENCE [LARGE SCALE GENOMIC DNA]</scope>
    <source>
        <strain evidence="9">DSM 101723 / JCM 4913 / KCC S-0913 / 768</strain>
    </source>
</reference>
<dbReference type="Pfam" id="PF13416">
    <property type="entry name" value="SBP_bac_8"/>
    <property type="match status" value="1"/>
</dbReference>
<feature type="signal peptide" evidence="7">
    <location>
        <begin position="1"/>
        <end position="22"/>
    </location>
</feature>
<dbReference type="Proteomes" id="UP000008043">
    <property type="component" value="Chromosome"/>
</dbReference>
<comment type="similarity">
    <text evidence="2">Belongs to the bacterial solute-binding protein 1 family.</text>
</comment>
<comment type="subcellular location">
    <subcellularLocation>
        <location evidence="1">Cell envelope</location>
    </subcellularLocation>
</comment>
<sequence length="443" mass="48444">MPRLTRNAAYVLTASLALLATACTGSSDSGANDDPNAETTLTFWHGWSAPAEVKAVQENVDRFEKAHPNIKVKVVGNINDDKLNQALRAGGSNGPDVVSSFTTSNVGKFCSSGAFLDLKPFIEKAKLDLDATFPKPMLDYTQFEGTRCALPLLGDAYGLYYNKDAFEAAGIKAPPKTWSEFAETAKKLTKTKGGSYERLGFMPTYHGYESVVAHYMSQWDHAYFDADGKSNIAEDPAFAEMFTYQKKLVDDLGGFAKLEKYRNTFGDEWGAEHPFHTGQVAMQLDGEWRLGMAKDAGLDFEIGTAPLPVADDEADEYGKGFLSGTIIGIAPQSEKQNAAWELVKYMTTDTEAVVAFSNAIHNVPSTFEALKSPDLKTDPAFKTFLDIAQHPESNTAPNSVNGATYELTLQDFGYQYESGKAKDLKAGLEKTAEQIDRDIEQAK</sequence>